<keyword evidence="1" id="KW-1185">Reference proteome</keyword>
<name>A0ABM1HYS6_POLDO</name>
<evidence type="ECO:0000313" key="2">
    <source>
        <dbReference type="RefSeq" id="XP_015173113.1"/>
    </source>
</evidence>
<dbReference type="GeneID" id="107064667"/>
<dbReference type="RefSeq" id="XP_015173113.1">
    <property type="nucleotide sequence ID" value="XM_015317627.1"/>
</dbReference>
<organism evidence="1 2">
    <name type="scientific">Polistes dominula</name>
    <name type="common">European paper wasp</name>
    <name type="synonym">Vespa dominula</name>
    <dbReference type="NCBI Taxonomy" id="743375"/>
    <lineage>
        <taxon>Eukaryota</taxon>
        <taxon>Metazoa</taxon>
        <taxon>Ecdysozoa</taxon>
        <taxon>Arthropoda</taxon>
        <taxon>Hexapoda</taxon>
        <taxon>Insecta</taxon>
        <taxon>Pterygota</taxon>
        <taxon>Neoptera</taxon>
        <taxon>Endopterygota</taxon>
        <taxon>Hymenoptera</taxon>
        <taxon>Apocrita</taxon>
        <taxon>Aculeata</taxon>
        <taxon>Vespoidea</taxon>
        <taxon>Vespidae</taxon>
        <taxon>Polistinae</taxon>
        <taxon>Polistini</taxon>
        <taxon>Polistes</taxon>
    </lineage>
</organism>
<gene>
    <name evidence="2" type="primary">LOC107064667</name>
</gene>
<proteinExistence type="predicted"/>
<protein>
    <submittedName>
        <fullName evidence="2">Uncharacterized protein LOC107064667</fullName>
    </submittedName>
</protein>
<reference evidence="2" key="1">
    <citation type="submission" date="2025-08" db="UniProtKB">
        <authorList>
            <consortium name="RefSeq"/>
        </authorList>
    </citation>
    <scope>IDENTIFICATION</scope>
    <source>
        <tissue evidence="2">Whole body</tissue>
    </source>
</reference>
<dbReference type="Proteomes" id="UP000694924">
    <property type="component" value="Unplaced"/>
</dbReference>
<sequence>MKYLYCWNAFKRKEGPILIDTGHFMGSGLYIDRIPRKCDWLCALRCLESLNTLSVNYAYIATPTGDLLINLAKVLGTKWQWLQLLCLEEEIPDKVNPNDGVGGYRIPDIAWMEARLWAPALKVQYTFVGLSEYDKHKMFFSCHTPMHTFALSSDIDLRFRQLWFLDCTIKSLCTWYSKTLVSLNLQLWHQRDNLDSPLKNLFLRLPALKNFEFTGEIRTLQTLCSMCCQVLTRKCNVNYVNIHLQKIIHDEVNNNNFFKGVLCLLTCFKKEFSEMNVTFNIDFYAS</sequence>
<accession>A0ABM1HYS6</accession>
<evidence type="ECO:0000313" key="1">
    <source>
        <dbReference type="Proteomes" id="UP000694924"/>
    </source>
</evidence>